<dbReference type="Pfam" id="PF00496">
    <property type="entry name" value="SBP_bac_5"/>
    <property type="match status" value="1"/>
</dbReference>
<evidence type="ECO:0000256" key="5">
    <source>
        <dbReference type="SAM" id="SignalP"/>
    </source>
</evidence>
<dbReference type="InterPro" id="IPR000914">
    <property type="entry name" value="SBP_5_dom"/>
</dbReference>
<dbReference type="Gene3D" id="3.10.105.10">
    <property type="entry name" value="Dipeptide-binding Protein, Domain 3"/>
    <property type="match status" value="1"/>
</dbReference>
<keyword evidence="4 5" id="KW-0732">Signal</keyword>
<dbReference type="GO" id="GO:0015833">
    <property type="term" value="P:peptide transport"/>
    <property type="evidence" value="ECO:0007669"/>
    <property type="project" value="TreeGrafter"/>
</dbReference>
<evidence type="ECO:0000256" key="1">
    <source>
        <dbReference type="ARBA" id="ARBA00004418"/>
    </source>
</evidence>
<dbReference type="SUPFAM" id="SSF53850">
    <property type="entry name" value="Periplasmic binding protein-like II"/>
    <property type="match status" value="1"/>
</dbReference>
<gene>
    <name evidence="7" type="ORF">JCR33_22190</name>
</gene>
<name>A0A934IP08_9HYPH</name>
<evidence type="ECO:0000256" key="4">
    <source>
        <dbReference type="ARBA" id="ARBA00022729"/>
    </source>
</evidence>
<dbReference type="Gene3D" id="3.90.76.10">
    <property type="entry name" value="Dipeptide-binding Protein, Domain 1"/>
    <property type="match status" value="1"/>
</dbReference>
<protein>
    <submittedName>
        <fullName evidence="7">ABC transporter substrate-binding protein</fullName>
    </submittedName>
</protein>
<keyword evidence="3" id="KW-0813">Transport</keyword>
<dbReference type="GO" id="GO:0030288">
    <property type="term" value="C:outer membrane-bounded periplasmic space"/>
    <property type="evidence" value="ECO:0007669"/>
    <property type="project" value="UniProtKB-ARBA"/>
</dbReference>
<dbReference type="InterPro" id="IPR030678">
    <property type="entry name" value="Peptide/Ni-bd"/>
</dbReference>
<sequence length="527" mass="57543">MKTWMKSVLLASAVAAVCSHGSRADDLVIGARTEMASMDPHTLWSAATSQFYNHYLGYLVNIAPDNSVLPAIAESWEAQGDDLWVFKINPDAQWSDGTPIVASDVIASYERAINNPKGSYSGIFAGVDGFDAPDEHTLEIHTAGPYPTLPNMLTQVAVLPPSVIEGAEPGDFMTPKGNVGAAPYRFVEYVPGDHLTLERSETYFGDPALWDTVTFRFLTNPATRVTALLSGDVDMIDGVPPEDAAKLSDNPDFNVVSGPSDRVVFMTFDISRDVTPEAVDKNGDPLPENPFKDVRVRKAFALAINREAIAARAMDGMATPSNQIGTPTLGGFDPDYPPIGYDPEAAKKLLTEAGYPDGFGLTVACMNDRLVNDERICQIVAQMLQRIGIRTTVDIEPYSVFATKATCHCDDRRSFFMSTWASSAAGEVSMALLNLLHSYEPEKKLGTWNLGEYTNPALDEKIETLATVLDPDERHALEREAMRMAMDDYAVLPLHMQSVILAARKGLEPSVFGNEYTLANYVRPEGE</sequence>
<dbReference type="GO" id="GO:1904680">
    <property type="term" value="F:peptide transmembrane transporter activity"/>
    <property type="evidence" value="ECO:0007669"/>
    <property type="project" value="TreeGrafter"/>
</dbReference>
<dbReference type="RefSeq" id="WP_198884330.1">
    <property type="nucleotide sequence ID" value="NZ_JAEKJA010000027.1"/>
</dbReference>
<comment type="caution">
    <text evidence="7">The sequence shown here is derived from an EMBL/GenBank/DDBJ whole genome shotgun (WGS) entry which is preliminary data.</text>
</comment>
<dbReference type="EMBL" id="JAEKJA010000027">
    <property type="protein sequence ID" value="MBJ3778426.1"/>
    <property type="molecule type" value="Genomic_DNA"/>
</dbReference>
<accession>A0A934IP08</accession>
<dbReference type="PIRSF" id="PIRSF002741">
    <property type="entry name" value="MppA"/>
    <property type="match status" value="1"/>
</dbReference>
<reference evidence="7" key="1">
    <citation type="submission" date="2020-12" db="EMBL/GenBank/DDBJ databases">
        <title>Bacterial taxonomy.</title>
        <authorList>
            <person name="Pan X."/>
        </authorList>
    </citation>
    <scope>NUCLEOTIDE SEQUENCE</scope>
    <source>
        <strain evidence="7">B2012</strain>
    </source>
</reference>
<feature type="signal peptide" evidence="5">
    <location>
        <begin position="1"/>
        <end position="24"/>
    </location>
</feature>
<dbReference type="AlphaFoldDB" id="A0A934IP08"/>
<organism evidence="7 8">
    <name type="scientific">Acuticoccus mangrovi</name>
    <dbReference type="NCBI Taxonomy" id="2796142"/>
    <lineage>
        <taxon>Bacteria</taxon>
        <taxon>Pseudomonadati</taxon>
        <taxon>Pseudomonadota</taxon>
        <taxon>Alphaproteobacteria</taxon>
        <taxon>Hyphomicrobiales</taxon>
        <taxon>Amorphaceae</taxon>
        <taxon>Acuticoccus</taxon>
    </lineage>
</organism>
<evidence type="ECO:0000313" key="7">
    <source>
        <dbReference type="EMBL" id="MBJ3778426.1"/>
    </source>
</evidence>
<evidence type="ECO:0000259" key="6">
    <source>
        <dbReference type="Pfam" id="PF00496"/>
    </source>
</evidence>
<comment type="subcellular location">
    <subcellularLocation>
        <location evidence="1">Periplasm</location>
    </subcellularLocation>
</comment>
<keyword evidence="8" id="KW-1185">Reference proteome</keyword>
<evidence type="ECO:0000313" key="8">
    <source>
        <dbReference type="Proteomes" id="UP000609531"/>
    </source>
</evidence>
<dbReference type="Gene3D" id="3.40.190.10">
    <property type="entry name" value="Periplasmic binding protein-like II"/>
    <property type="match status" value="1"/>
</dbReference>
<evidence type="ECO:0000256" key="3">
    <source>
        <dbReference type="ARBA" id="ARBA00022448"/>
    </source>
</evidence>
<proteinExistence type="inferred from homology"/>
<dbReference type="PANTHER" id="PTHR30290">
    <property type="entry name" value="PERIPLASMIC BINDING COMPONENT OF ABC TRANSPORTER"/>
    <property type="match status" value="1"/>
</dbReference>
<dbReference type="InterPro" id="IPR039424">
    <property type="entry name" value="SBP_5"/>
</dbReference>
<feature type="chain" id="PRO_5037342567" evidence="5">
    <location>
        <begin position="25"/>
        <end position="527"/>
    </location>
</feature>
<evidence type="ECO:0000256" key="2">
    <source>
        <dbReference type="ARBA" id="ARBA00005695"/>
    </source>
</evidence>
<comment type="similarity">
    <text evidence="2">Belongs to the bacterial solute-binding protein 5 family.</text>
</comment>
<dbReference type="PANTHER" id="PTHR30290:SF9">
    <property type="entry name" value="OLIGOPEPTIDE-BINDING PROTEIN APPA"/>
    <property type="match status" value="1"/>
</dbReference>
<dbReference type="GO" id="GO:0043190">
    <property type="term" value="C:ATP-binding cassette (ABC) transporter complex"/>
    <property type="evidence" value="ECO:0007669"/>
    <property type="project" value="InterPro"/>
</dbReference>
<feature type="domain" description="Solute-binding protein family 5" evidence="6">
    <location>
        <begin position="69"/>
        <end position="433"/>
    </location>
</feature>
<dbReference type="CDD" id="cd08498">
    <property type="entry name" value="PBP2_NikA_DppA_OppA_like_2"/>
    <property type="match status" value="1"/>
</dbReference>
<dbReference type="Proteomes" id="UP000609531">
    <property type="component" value="Unassembled WGS sequence"/>
</dbReference>